<dbReference type="SUPFAM" id="SSF54593">
    <property type="entry name" value="Glyoxalase/Bleomycin resistance protein/Dihydroxybiphenyl dioxygenase"/>
    <property type="match status" value="1"/>
</dbReference>
<keyword evidence="3" id="KW-1185">Reference proteome</keyword>
<protein>
    <submittedName>
        <fullName evidence="2">Glyoxalase family protein</fullName>
    </submittedName>
</protein>
<dbReference type="Proteomes" id="UP000546642">
    <property type="component" value="Unassembled WGS sequence"/>
</dbReference>
<feature type="domain" description="VOC" evidence="1">
    <location>
        <begin position="169"/>
        <end position="290"/>
    </location>
</feature>
<dbReference type="InterPro" id="IPR004360">
    <property type="entry name" value="Glyas_Fos-R_dOase_dom"/>
</dbReference>
<evidence type="ECO:0000259" key="1">
    <source>
        <dbReference type="PROSITE" id="PS51819"/>
    </source>
</evidence>
<organism evidence="2 3">
    <name type="scientific">Nocardiopsis mwathae</name>
    <dbReference type="NCBI Taxonomy" id="1472723"/>
    <lineage>
        <taxon>Bacteria</taxon>
        <taxon>Bacillati</taxon>
        <taxon>Actinomycetota</taxon>
        <taxon>Actinomycetes</taxon>
        <taxon>Streptosporangiales</taxon>
        <taxon>Nocardiopsidaceae</taxon>
        <taxon>Nocardiopsis</taxon>
    </lineage>
</organism>
<reference evidence="2 3" key="1">
    <citation type="submission" date="2020-08" db="EMBL/GenBank/DDBJ databases">
        <title>Sequencing the genomes of 1000 actinobacteria strains.</title>
        <authorList>
            <person name="Klenk H.-P."/>
        </authorList>
    </citation>
    <scope>NUCLEOTIDE SEQUENCE [LARGE SCALE GENOMIC DNA]</scope>
    <source>
        <strain evidence="2 3">DSM 46659</strain>
    </source>
</reference>
<dbReference type="PROSITE" id="PS51819">
    <property type="entry name" value="VOC"/>
    <property type="match status" value="2"/>
</dbReference>
<feature type="domain" description="VOC" evidence="1">
    <location>
        <begin position="22"/>
        <end position="147"/>
    </location>
</feature>
<dbReference type="AlphaFoldDB" id="A0A7W9YGV2"/>
<dbReference type="InterPro" id="IPR037523">
    <property type="entry name" value="VOC_core"/>
</dbReference>
<dbReference type="InterPro" id="IPR029068">
    <property type="entry name" value="Glyas_Bleomycin-R_OHBP_Dase"/>
</dbReference>
<evidence type="ECO:0000313" key="2">
    <source>
        <dbReference type="EMBL" id="MBB6171910.1"/>
    </source>
</evidence>
<name>A0A7W9YGV2_9ACTN</name>
<accession>A0A7W9YGV2</accession>
<proteinExistence type="predicted"/>
<dbReference type="PANTHER" id="PTHR36110:SF4">
    <property type="entry name" value="RING-CLEAVING DIOXYGENASE MHQA-RELATED"/>
    <property type="match status" value="1"/>
</dbReference>
<sequence length="331" mass="36026">MMREPNSPALYEETPMDVRPAGLHHVTAIASDPQANADFYLHALGMRLVKQTVNFDDPGTYHLYYGDRAGNPGTIMTFFPWPGAPRGRIGAGQATTTSFSVPEGALGWWQRHLAALGIEATRPATRLDEDVLTLRDPDGLVIELVAGADPHDTDPWDGGPVPAEHAIRGIRAVTLTENDLDRTAAMLSGQLGFRLTAEESNRFRFHTDAAGAAVGTVVDIIADPSARPGLVAAGTVHHIAYRAPDTEAQVAWRKSLVEDGVSVTEVRDRTYFQSIYFHEPGGVLLEIATDGPGFDYDEPLLELGRRLRLPPWLQPDQARIEAALPTLKIGE</sequence>
<comment type="caution">
    <text evidence="2">The sequence shown here is derived from an EMBL/GenBank/DDBJ whole genome shotgun (WGS) entry which is preliminary data.</text>
</comment>
<dbReference type="PANTHER" id="PTHR36110">
    <property type="entry name" value="RING-CLEAVING DIOXYGENASE MHQE-RELATED"/>
    <property type="match status" value="1"/>
</dbReference>
<dbReference type="InterPro" id="IPR052537">
    <property type="entry name" value="Extradiol_RC_dioxygenase"/>
</dbReference>
<dbReference type="Pfam" id="PF00903">
    <property type="entry name" value="Glyoxalase"/>
    <property type="match status" value="2"/>
</dbReference>
<dbReference type="Gene3D" id="3.10.180.10">
    <property type="entry name" value="2,3-Dihydroxybiphenyl 1,2-Dioxygenase, domain 1"/>
    <property type="match status" value="2"/>
</dbReference>
<gene>
    <name evidence="2" type="ORF">HNR23_001970</name>
</gene>
<evidence type="ECO:0000313" key="3">
    <source>
        <dbReference type="Proteomes" id="UP000546642"/>
    </source>
</evidence>
<dbReference type="EMBL" id="JACHDS010000001">
    <property type="protein sequence ID" value="MBB6171910.1"/>
    <property type="molecule type" value="Genomic_DNA"/>
</dbReference>